<feature type="compositionally biased region" description="Polar residues" evidence="3">
    <location>
        <begin position="504"/>
        <end position="517"/>
    </location>
</feature>
<feature type="compositionally biased region" description="Polar residues" evidence="3">
    <location>
        <begin position="452"/>
        <end position="466"/>
    </location>
</feature>
<dbReference type="AlphaFoldDB" id="A0A151SH88"/>
<sequence>MKPFLLKCGLALALTLAGFLYSHVRTKRIKPSATSPRGHPSDHGSEVNVGRGNRVASSFCSTVSEENMLDNEETCINKVIGKNSPLGLSPRTKHSGEKDEFLLPEFNDLTKEAEFEGTISGSSFKKEVETPRSRVGSPMAYTSFEKDDYEKEIRRLRSMIRMLQERETNLEVQLLEFCGLREQEAAVMELQNRLKISNMEAKMFNLKVETLQSENRRLEAQVSDHAKLMSELENAKAKVKFLKKKIRYEAEQNRELIINLKHKVSKMQDQELKAAASDHEIQIKLTKLKDLECEAEQLKKSNLRLQMENSDLARRLDSTQVLANAVLENPEADSLKEESERFRKENERLMKEMEQLHADRCSDLEELVYLRWINACLRHELRNYQPPSGKAVARDLSKSLSPTSEKKAKQLILEYANNDRRASNSDLDSDQWSSSQASFLTDSGERDDYSPLDNSSEAKANNTSNKGKSRIFGKLMKLIRGKDGPHHRVRIPCKGKAMSREDSNTSQFSLSIPNGNDTGIEGLRSENATPGATSRTSFEYNQTQSLKDESRRNSYSHTPGSSKNLSPRRRSSVDFKNRVDSFSESSGMDKSNLVKYAEALRKSDDTPNHKSHRRSAAYSSF</sequence>
<feature type="region of interest" description="Disordered" evidence="3">
    <location>
        <begin position="422"/>
        <end position="621"/>
    </location>
</feature>
<protein>
    <recommendedName>
        <fullName evidence="6">Protein CHUP1, chloroplastic</fullName>
    </recommendedName>
</protein>
<evidence type="ECO:0000313" key="5">
    <source>
        <dbReference type="Proteomes" id="UP000075243"/>
    </source>
</evidence>
<feature type="compositionally biased region" description="Polar residues" evidence="3">
    <location>
        <begin position="526"/>
        <end position="545"/>
    </location>
</feature>
<dbReference type="STRING" id="3821.A0A151SH88"/>
<evidence type="ECO:0000256" key="2">
    <source>
        <dbReference type="SAM" id="Coils"/>
    </source>
</evidence>
<evidence type="ECO:0000256" key="1">
    <source>
        <dbReference type="ARBA" id="ARBA00023054"/>
    </source>
</evidence>
<feature type="compositionally biased region" description="Basic and acidic residues" evidence="3">
    <location>
        <begin position="571"/>
        <end position="581"/>
    </location>
</feature>
<name>A0A151SH88_CAJCA</name>
<reference evidence="4 5" key="1">
    <citation type="journal article" date="2012" name="Nat. Biotechnol.">
        <title>Draft genome sequence of pigeonpea (Cajanus cajan), an orphan legume crop of resource-poor farmers.</title>
        <authorList>
            <person name="Varshney R.K."/>
            <person name="Chen W."/>
            <person name="Li Y."/>
            <person name="Bharti A.K."/>
            <person name="Saxena R.K."/>
            <person name="Schlueter J.A."/>
            <person name="Donoghue M.T."/>
            <person name="Azam S."/>
            <person name="Fan G."/>
            <person name="Whaley A.M."/>
            <person name="Farmer A.D."/>
            <person name="Sheridan J."/>
            <person name="Iwata A."/>
            <person name="Tuteja R."/>
            <person name="Penmetsa R.V."/>
            <person name="Wu W."/>
            <person name="Upadhyaya H.D."/>
            <person name="Yang S.P."/>
            <person name="Shah T."/>
            <person name="Saxena K.B."/>
            <person name="Michael T."/>
            <person name="McCombie W.R."/>
            <person name="Yang B."/>
            <person name="Zhang G."/>
            <person name="Yang H."/>
            <person name="Wang J."/>
            <person name="Spillane C."/>
            <person name="Cook D.R."/>
            <person name="May G.D."/>
            <person name="Xu X."/>
            <person name="Jackson S.A."/>
        </authorList>
    </citation>
    <scope>NUCLEOTIDE SEQUENCE [LARGE SCALE GENOMIC DNA]</scope>
    <source>
        <strain evidence="5">cv. Asha</strain>
    </source>
</reference>
<feature type="compositionally biased region" description="Low complexity" evidence="3">
    <location>
        <begin position="424"/>
        <end position="438"/>
    </location>
</feature>
<evidence type="ECO:0000313" key="4">
    <source>
        <dbReference type="EMBL" id="KYP54118.1"/>
    </source>
</evidence>
<dbReference type="InterPro" id="IPR040265">
    <property type="entry name" value="CHUP1/IPGA1-like"/>
</dbReference>
<dbReference type="GO" id="GO:0055028">
    <property type="term" value="C:cortical microtubule"/>
    <property type="evidence" value="ECO:0007669"/>
    <property type="project" value="TreeGrafter"/>
</dbReference>
<dbReference type="GO" id="GO:0072699">
    <property type="term" value="P:protein localization to cortical microtubule cytoskeleton"/>
    <property type="evidence" value="ECO:0007669"/>
    <property type="project" value="TreeGrafter"/>
</dbReference>
<keyword evidence="5" id="KW-1185">Reference proteome</keyword>
<proteinExistence type="predicted"/>
<dbReference type="Gramene" id="C.cajan_00283.t">
    <property type="protein sequence ID" value="C.cajan_00283.t"/>
    <property type="gene ID" value="C.cajan_00283"/>
</dbReference>
<evidence type="ECO:0008006" key="6">
    <source>
        <dbReference type="Google" id="ProtNLM"/>
    </source>
</evidence>
<evidence type="ECO:0000256" key="3">
    <source>
        <dbReference type="SAM" id="MobiDB-lite"/>
    </source>
</evidence>
<feature type="region of interest" description="Disordered" evidence="3">
    <location>
        <begin position="386"/>
        <end position="405"/>
    </location>
</feature>
<gene>
    <name evidence="4" type="ORF">KK1_000292</name>
</gene>
<feature type="compositionally biased region" description="Polar residues" evidence="3">
    <location>
        <begin position="553"/>
        <end position="565"/>
    </location>
</feature>
<dbReference type="PANTHER" id="PTHR31342:SF4">
    <property type="entry name" value="ACTIN BINDING PROTEIN FAMILY"/>
    <property type="match status" value="1"/>
</dbReference>
<dbReference type="PANTHER" id="PTHR31342">
    <property type="entry name" value="PROTEIN CHUP1, CHLOROPLASTIC"/>
    <property type="match status" value="1"/>
</dbReference>
<accession>A0A151SH88</accession>
<dbReference type="EMBL" id="CM003613">
    <property type="protein sequence ID" value="KYP54118.1"/>
    <property type="molecule type" value="Genomic_DNA"/>
</dbReference>
<organism evidence="4 5">
    <name type="scientific">Cajanus cajan</name>
    <name type="common">Pigeon pea</name>
    <name type="synonym">Cajanus indicus</name>
    <dbReference type="NCBI Taxonomy" id="3821"/>
    <lineage>
        <taxon>Eukaryota</taxon>
        <taxon>Viridiplantae</taxon>
        <taxon>Streptophyta</taxon>
        <taxon>Embryophyta</taxon>
        <taxon>Tracheophyta</taxon>
        <taxon>Spermatophyta</taxon>
        <taxon>Magnoliopsida</taxon>
        <taxon>eudicotyledons</taxon>
        <taxon>Gunneridae</taxon>
        <taxon>Pentapetalae</taxon>
        <taxon>rosids</taxon>
        <taxon>fabids</taxon>
        <taxon>Fabales</taxon>
        <taxon>Fabaceae</taxon>
        <taxon>Papilionoideae</taxon>
        <taxon>50 kb inversion clade</taxon>
        <taxon>NPAAA clade</taxon>
        <taxon>indigoferoid/millettioid clade</taxon>
        <taxon>Phaseoleae</taxon>
        <taxon>Cajanus</taxon>
    </lineage>
</organism>
<feature type="compositionally biased region" description="Basic and acidic residues" evidence="3">
    <location>
        <begin position="598"/>
        <end position="608"/>
    </location>
</feature>
<keyword evidence="1 2" id="KW-0175">Coiled coil</keyword>
<dbReference type="OMA" id="PRMNVET"/>
<feature type="coiled-coil region" evidence="2">
    <location>
        <begin position="146"/>
        <end position="252"/>
    </location>
</feature>
<dbReference type="Proteomes" id="UP000075243">
    <property type="component" value="Chromosome 11"/>
</dbReference>
<feature type="coiled-coil region" evidence="2">
    <location>
        <begin position="281"/>
        <end position="359"/>
    </location>
</feature>
<feature type="region of interest" description="Disordered" evidence="3">
    <location>
        <begin position="30"/>
        <end position="50"/>
    </location>
</feature>